<accession>A0AA39CU14</accession>
<keyword evidence="1" id="KW-0175">Coiled coil</keyword>
<dbReference type="EMBL" id="JAPDRN010000104">
    <property type="protein sequence ID" value="KAJ9622913.1"/>
    <property type="molecule type" value="Genomic_DNA"/>
</dbReference>
<keyword evidence="2" id="KW-0812">Transmembrane</keyword>
<proteinExistence type="predicted"/>
<name>A0AA39CU14_9EURO</name>
<evidence type="ECO:0008006" key="4">
    <source>
        <dbReference type="Google" id="ProtNLM"/>
    </source>
</evidence>
<evidence type="ECO:0000256" key="1">
    <source>
        <dbReference type="SAM" id="Coils"/>
    </source>
</evidence>
<feature type="coiled-coil region" evidence="1">
    <location>
        <begin position="194"/>
        <end position="221"/>
    </location>
</feature>
<comment type="caution">
    <text evidence="3">The sequence shown here is derived from an EMBL/GenBank/DDBJ whole genome shotgun (WGS) entry which is preliminary data.</text>
</comment>
<evidence type="ECO:0000256" key="2">
    <source>
        <dbReference type="SAM" id="Phobius"/>
    </source>
</evidence>
<protein>
    <recommendedName>
        <fullName evidence="4">DUF1064 domain-containing protein</fullName>
    </recommendedName>
</protein>
<gene>
    <name evidence="3" type="ORF">H2204_011393</name>
</gene>
<reference evidence="3" key="1">
    <citation type="submission" date="2022-10" db="EMBL/GenBank/DDBJ databases">
        <title>Culturing micro-colonial fungi from biological soil crusts in the Mojave desert and describing Neophaeococcomyces mojavensis, and introducing the new genera and species Taxawa tesnikishii.</title>
        <authorList>
            <person name="Kurbessoian T."/>
            <person name="Stajich J.E."/>
        </authorList>
    </citation>
    <scope>NUCLEOTIDE SEQUENCE</scope>
    <source>
        <strain evidence="3">TK_35</strain>
    </source>
</reference>
<feature type="transmembrane region" description="Helical" evidence="2">
    <location>
        <begin position="28"/>
        <end position="50"/>
    </location>
</feature>
<feature type="transmembrane region" description="Helical" evidence="2">
    <location>
        <begin position="74"/>
        <end position="95"/>
    </location>
</feature>
<sequence>MKIIVGTFTAAVVAPATADALREAERVILGVPQSVLLVAMAGALIGVLLLPEKDAERVAADASRRRGHRLLQTAARWAALAVAVVAYAIVAAWVIAVAASIWPALAGAPQLPMAGLSGVLIRRLLPGYWLSKPGSKVKVVCAVLAFGCAVSGLTAWEKEQKIRDLSAQVVKVRSDWKADAARLQADVDTRDQRLAEVATALRAEAEKLEALKAESAAALQALAGKIEASEKEASTWRGRYEQRPDTSALLAACQAAPTKPNTPAPALIKVPVATYVPIDAALTKRCSWVRDGKPSAVFDVSNGRKRCLMQYEAQFDAIGQSRVLALGRLKTGEMNKTEAAYAERLRALQAAGEIQWHRFEGLKLRLADNTFYTPDFAVLEADGVMACHEVKGHWQDDARAKIKIAAAMYPFRFIAVKVKPKRDGGGWAVEEF</sequence>
<organism evidence="3">
    <name type="scientific">Knufia peltigerae</name>
    <dbReference type="NCBI Taxonomy" id="1002370"/>
    <lineage>
        <taxon>Eukaryota</taxon>
        <taxon>Fungi</taxon>
        <taxon>Dikarya</taxon>
        <taxon>Ascomycota</taxon>
        <taxon>Pezizomycotina</taxon>
        <taxon>Eurotiomycetes</taxon>
        <taxon>Chaetothyriomycetidae</taxon>
        <taxon>Chaetothyriales</taxon>
        <taxon>Trichomeriaceae</taxon>
        <taxon>Knufia</taxon>
    </lineage>
</organism>
<dbReference type="AlphaFoldDB" id="A0AA39CU14"/>
<keyword evidence="2" id="KW-0472">Membrane</keyword>
<keyword evidence="2" id="KW-1133">Transmembrane helix</keyword>
<evidence type="ECO:0000313" key="3">
    <source>
        <dbReference type="EMBL" id="KAJ9622913.1"/>
    </source>
</evidence>
<dbReference type="Gene3D" id="3.40.91.30">
    <property type="match status" value="1"/>
</dbReference>